<gene>
    <name evidence="1" type="ORF">L1987_28495</name>
</gene>
<organism evidence="1 2">
    <name type="scientific">Smallanthus sonchifolius</name>
    <dbReference type="NCBI Taxonomy" id="185202"/>
    <lineage>
        <taxon>Eukaryota</taxon>
        <taxon>Viridiplantae</taxon>
        <taxon>Streptophyta</taxon>
        <taxon>Embryophyta</taxon>
        <taxon>Tracheophyta</taxon>
        <taxon>Spermatophyta</taxon>
        <taxon>Magnoliopsida</taxon>
        <taxon>eudicotyledons</taxon>
        <taxon>Gunneridae</taxon>
        <taxon>Pentapetalae</taxon>
        <taxon>asterids</taxon>
        <taxon>campanulids</taxon>
        <taxon>Asterales</taxon>
        <taxon>Asteraceae</taxon>
        <taxon>Asteroideae</taxon>
        <taxon>Heliantheae alliance</taxon>
        <taxon>Millerieae</taxon>
        <taxon>Smallanthus</taxon>
    </lineage>
</organism>
<dbReference type="Proteomes" id="UP001056120">
    <property type="component" value="Linkage Group LG10"/>
</dbReference>
<sequence>MAHEDEDDEIEQHLVDKIGRAIYLLDEQQQNLVTKFYSFKDEFTDLLNDLKRKTKPKPDMTDWWRIRRNNLYFLNNLVTEWQITKNQTSLSPKEIYESCEEIKRSLRKMKKEVEGDPEGSVTYHPPLQTSIFPRNKSEVYRWSSRHPPRKVHGLEHRVFFHNLTQKKLLGENWGEDLAYGLPKGCGGTVISSSRSKALLKQMLGNDVILQRVKTQTNEIIYEIFKDTVVGYDDDEREFPKFLEELKDELLKKCDGVPLAAKMFANIARQHPEVKLKPKPPPPAAPAPTGAGGSHEIKQVPAGGVEQKSKVKDALTPALV</sequence>
<proteinExistence type="predicted"/>
<name>A0ACB9HZ55_9ASTR</name>
<comment type="caution">
    <text evidence="1">The sequence shown here is derived from an EMBL/GenBank/DDBJ whole genome shotgun (WGS) entry which is preliminary data.</text>
</comment>
<reference evidence="2" key="1">
    <citation type="journal article" date="2022" name="Mol. Ecol. Resour.">
        <title>The genomes of chicory, endive, great burdock and yacon provide insights into Asteraceae palaeo-polyploidization history and plant inulin production.</title>
        <authorList>
            <person name="Fan W."/>
            <person name="Wang S."/>
            <person name="Wang H."/>
            <person name="Wang A."/>
            <person name="Jiang F."/>
            <person name="Liu H."/>
            <person name="Zhao H."/>
            <person name="Xu D."/>
            <person name="Zhang Y."/>
        </authorList>
    </citation>
    <scope>NUCLEOTIDE SEQUENCE [LARGE SCALE GENOMIC DNA]</scope>
    <source>
        <strain evidence="2">cv. Yunnan</strain>
    </source>
</reference>
<reference evidence="1 2" key="2">
    <citation type="journal article" date="2022" name="Mol. Ecol. Resour.">
        <title>The genomes of chicory, endive, great burdock and yacon provide insights into Asteraceae paleo-polyploidization history and plant inulin production.</title>
        <authorList>
            <person name="Fan W."/>
            <person name="Wang S."/>
            <person name="Wang H."/>
            <person name="Wang A."/>
            <person name="Jiang F."/>
            <person name="Liu H."/>
            <person name="Zhao H."/>
            <person name="Xu D."/>
            <person name="Zhang Y."/>
        </authorList>
    </citation>
    <scope>NUCLEOTIDE SEQUENCE [LARGE SCALE GENOMIC DNA]</scope>
    <source>
        <strain evidence="2">cv. Yunnan</strain>
        <tissue evidence="1">Leaves</tissue>
    </source>
</reference>
<dbReference type="EMBL" id="CM042027">
    <property type="protein sequence ID" value="KAI3800405.1"/>
    <property type="molecule type" value="Genomic_DNA"/>
</dbReference>
<evidence type="ECO:0000313" key="2">
    <source>
        <dbReference type="Proteomes" id="UP001056120"/>
    </source>
</evidence>
<evidence type="ECO:0000313" key="1">
    <source>
        <dbReference type="EMBL" id="KAI3800405.1"/>
    </source>
</evidence>
<protein>
    <submittedName>
        <fullName evidence="1">Uncharacterized protein</fullName>
    </submittedName>
</protein>
<accession>A0ACB9HZ55</accession>
<keyword evidence="2" id="KW-1185">Reference proteome</keyword>